<evidence type="ECO:0000259" key="2">
    <source>
        <dbReference type="PROSITE" id="PS51035"/>
    </source>
</evidence>
<dbReference type="GO" id="GO:0051087">
    <property type="term" value="F:protein-folding chaperone binding"/>
    <property type="evidence" value="ECO:0007669"/>
    <property type="project" value="InterPro"/>
</dbReference>
<feature type="region of interest" description="Disordered" evidence="1">
    <location>
        <begin position="1"/>
        <end position="44"/>
    </location>
</feature>
<proteinExistence type="predicted"/>
<dbReference type="PROSITE" id="PS51035">
    <property type="entry name" value="BAG"/>
    <property type="match status" value="1"/>
</dbReference>
<evidence type="ECO:0000313" key="4">
    <source>
        <dbReference type="Proteomes" id="UP000756921"/>
    </source>
</evidence>
<sequence length="319" mass="36053">METTERPPVFTFANGPSSPPMTPDTLSHAHFLHKDDRPTPSYKRMGVGMGMGVVHNAQSPPLEFIKPIGQGPQFQFTRPQSRGASSRPSTASVACATTPQDSEDDDASDEESIHEDARQFRRAEEEDISFILEYLDSEPGYDSDIEVVRPDQFEDAKSDRSNSRLDDHGITDEINDMHLTGDSSEDEELRQRMDRKKKKRWSDRMYKTKRTYSMSVEGDSSYSDNDPCDDVDESARRLRRRVRGPGDRTSLLFEDGGFPNINNIAEVEEPEDGGIVVKKVQGPPSIPSDDAFTLDDAFDFAELPFCHVEEWMEVESIYE</sequence>
<comment type="caution">
    <text evidence="3">The sequence shown here is derived from an EMBL/GenBank/DDBJ whole genome shotgun (WGS) entry which is preliminary data.</text>
</comment>
<dbReference type="OrthoDB" id="4186058at2759"/>
<accession>A0A9P6GF61</accession>
<feature type="compositionally biased region" description="Acidic residues" evidence="1">
    <location>
        <begin position="101"/>
        <end position="113"/>
    </location>
</feature>
<reference evidence="3" key="1">
    <citation type="journal article" date="2020" name="Mol. Plant Microbe Interact.">
        <title>Genome Sequence of the Biocontrol Agent Coniothyrium minitans strain Conio (IMI 134523).</title>
        <authorList>
            <person name="Patel D."/>
            <person name="Shittu T.A."/>
            <person name="Baroncelli R."/>
            <person name="Muthumeenakshi S."/>
            <person name="Osborne T.H."/>
            <person name="Janganan T.K."/>
            <person name="Sreenivasaprasad S."/>
        </authorList>
    </citation>
    <scope>NUCLEOTIDE SEQUENCE</scope>
    <source>
        <strain evidence="3">Conio</strain>
    </source>
</reference>
<feature type="compositionally biased region" description="Basic and acidic residues" evidence="1">
    <location>
        <begin position="146"/>
        <end position="171"/>
    </location>
</feature>
<feature type="region of interest" description="Disordered" evidence="1">
    <location>
        <begin position="62"/>
        <end position="122"/>
    </location>
</feature>
<keyword evidence="4" id="KW-1185">Reference proteome</keyword>
<dbReference type="Proteomes" id="UP000756921">
    <property type="component" value="Unassembled WGS sequence"/>
</dbReference>
<organism evidence="3 4">
    <name type="scientific">Paraphaeosphaeria minitans</name>
    <dbReference type="NCBI Taxonomy" id="565426"/>
    <lineage>
        <taxon>Eukaryota</taxon>
        <taxon>Fungi</taxon>
        <taxon>Dikarya</taxon>
        <taxon>Ascomycota</taxon>
        <taxon>Pezizomycotina</taxon>
        <taxon>Dothideomycetes</taxon>
        <taxon>Pleosporomycetidae</taxon>
        <taxon>Pleosporales</taxon>
        <taxon>Massarineae</taxon>
        <taxon>Didymosphaeriaceae</taxon>
        <taxon>Paraphaeosphaeria</taxon>
    </lineage>
</organism>
<feature type="compositionally biased region" description="Polar residues" evidence="1">
    <location>
        <begin position="72"/>
        <end position="100"/>
    </location>
</feature>
<feature type="domain" description="BAG" evidence="2">
    <location>
        <begin position="111"/>
        <end position="139"/>
    </location>
</feature>
<protein>
    <recommendedName>
        <fullName evidence="2">BAG domain-containing protein</fullName>
    </recommendedName>
</protein>
<evidence type="ECO:0000256" key="1">
    <source>
        <dbReference type="SAM" id="MobiDB-lite"/>
    </source>
</evidence>
<dbReference type="EMBL" id="WJXW01000009">
    <property type="protein sequence ID" value="KAF9733205.1"/>
    <property type="molecule type" value="Genomic_DNA"/>
</dbReference>
<gene>
    <name evidence="3" type="ORF">PMIN01_08888</name>
</gene>
<evidence type="ECO:0000313" key="3">
    <source>
        <dbReference type="EMBL" id="KAF9733205.1"/>
    </source>
</evidence>
<feature type="region of interest" description="Disordered" evidence="1">
    <location>
        <begin position="141"/>
        <end position="201"/>
    </location>
</feature>
<dbReference type="AlphaFoldDB" id="A0A9P6GF61"/>
<name>A0A9P6GF61_9PLEO</name>
<dbReference type="InterPro" id="IPR003103">
    <property type="entry name" value="BAG_domain"/>
</dbReference>